<dbReference type="eggNOG" id="arCOG02482">
    <property type="taxonomic scope" value="Archaea"/>
</dbReference>
<dbReference type="InterPro" id="IPR018391">
    <property type="entry name" value="PQQ_b-propeller_rpt"/>
</dbReference>
<sequence length="414" mass="43929">MTEWNQYKGDSRNSGLRRDIDGPARVTEAWSADLVGPPGSPVLDRDAVYVGTSRGNCYAFDRETGHRRWVLETTAATDATPIVFRDRLFFGTDDGTITAVDTATGERQWRTDLPADLTAAGLAFSDGRLYVGHAAGLVAFDAETGTEIWSHETDSAVVGCPAIADGRDRDRSSFDRRNEHAPGSGPDPDPDPNPIDGHREPTRLGGAISARDRDADHNWTSERVFVGTDYGSVRALDAETGAEAWSAPIDGTIQGGPTVADGRVYVAADGTVLSLNAASGQAWFTYENQAGFTTAPTVLAAADATFVGAADGYLHVTDTTVGRRKLRGWLFSRKGVELDGPVRSCPVVAGDVLCVGDASGSLYGIAATDPEPLWHFALGDAISGAPAVAPERLYLGSDDGTLQCLAWDADEPLR</sequence>
<dbReference type="STRING" id="1202768.SAMN05216285_3418"/>
<gene>
    <name evidence="3" type="ORF">SAMN05216285_3418</name>
</gene>
<organism evidence="3 4">
    <name type="scientific">Natrinema salifodinae</name>
    <dbReference type="NCBI Taxonomy" id="1202768"/>
    <lineage>
        <taxon>Archaea</taxon>
        <taxon>Methanobacteriati</taxon>
        <taxon>Methanobacteriota</taxon>
        <taxon>Stenosarchaea group</taxon>
        <taxon>Halobacteria</taxon>
        <taxon>Halobacteriales</taxon>
        <taxon>Natrialbaceae</taxon>
        <taxon>Natrinema</taxon>
    </lineage>
</organism>
<dbReference type="InterPro" id="IPR002372">
    <property type="entry name" value="PQQ_rpt_dom"/>
</dbReference>
<dbReference type="SUPFAM" id="SSF50998">
    <property type="entry name" value="Quinoprotein alcohol dehydrogenase-like"/>
    <property type="match status" value="1"/>
</dbReference>
<dbReference type="Gene3D" id="2.130.10.10">
    <property type="entry name" value="YVTN repeat-like/Quinoprotein amine dehydrogenase"/>
    <property type="match status" value="2"/>
</dbReference>
<dbReference type="OrthoDB" id="145878at2157"/>
<name>A0A1I0QDX0_9EURY</name>
<dbReference type="Pfam" id="PF13360">
    <property type="entry name" value="PQQ_2"/>
    <property type="match status" value="2"/>
</dbReference>
<reference evidence="4" key="1">
    <citation type="submission" date="2016-10" db="EMBL/GenBank/DDBJ databases">
        <authorList>
            <person name="Varghese N."/>
        </authorList>
    </citation>
    <scope>NUCLEOTIDE SEQUENCE [LARGE SCALE GENOMIC DNA]</scope>
    <source>
        <strain evidence="4">CGMCC 1.12284</strain>
    </source>
</reference>
<protein>
    <submittedName>
        <fullName evidence="3">Beta-barrel assembly machine subunit BamB</fullName>
    </submittedName>
</protein>
<feature type="region of interest" description="Disordered" evidence="1">
    <location>
        <begin position="160"/>
        <end position="213"/>
    </location>
</feature>
<dbReference type="Gene3D" id="2.40.128.630">
    <property type="match status" value="1"/>
</dbReference>
<keyword evidence="4" id="KW-1185">Reference proteome</keyword>
<evidence type="ECO:0000259" key="2">
    <source>
        <dbReference type="Pfam" id="PF13360"/>
    </source>
</evidence>
<dbReference type="PANTHER" id="PTHR34512:SF30">
    <property type="entry name" value="OUTER MEMBRANE PROTEIN ASSEMBLY FACTOR BAMB"/>
    <property type="match status" value="1"/>
</dbReference>
<dbReference type="AlphaFoldDB" id="A0A1I0QDX0"/>
<evidence type="ECO:0000313" key="4">
    <source>
        <dbReference type="Proteomes" id="UP000183275"/>
    </source>
</evidence>
<evidence type="ECO:0000313" key="3">
    <source>
        <dbReference type="EMBL" id="SEW25091.1"/>
    </source>
</evidence>
<feature type="compositionally biased region" description="Basic and acidic residues" evidence="1">
    <location>
        <begin position="165"/>
        <end position="180"/>
    </location>
</feature>
<accession>A0A1I0QDX0</accession>
<dbReference type="InterPro" id="IPR011047">
    <property type="entry name" value="Quinoprotein_ADH-like_sf"/>
</dbReference>
<proteinExistence type="predicted"/>
<dbReference type="PANTHER" id="PTHR34512">
    <property type="entry name" value="CELL SURFACE PROTEIN"/>
    <property type="match status" value="1"/>
</dbReference>
<dbReference type="InterPro" id="IPR015943">
    <property type="entry name" value="WD40/YVTN_repeat-like_dom_sf"/>
</dbReference>
<feature type="domain" description="Pyrrolo-quinoline quinone repeat" evidence="2">
    <location>
        <begin position="94"/>
        <end position="167"/>
    </location>
</feature>
<evidence type="ECO:0000256" key="1">
    <source>
        <dbReference type="SAM" id="MobiDB-lite"/>
    </source>
</evidence>
<dbReference type="EMBL" id="FOIS01000004">
    <property type="protein sequence ID" value="SEW25091.1"/>
    <property type="molecule type" value="Genomic_DNA"/>
</dbReference>
<dbReference type="SMART" id="SM00564">
    <property type="entry name" value="PQQ"/>
    <property type="match status" value="6"/>
</dbReference>
<dbReference type="RefSeq" id="WP_049990084.1">
    <property type="nucleotide sequence ID" value="NZ_FOIS01000004.1"/>
</dbReference>
<feature type="domain" description="Pyrrolo-quinoline quinone repeat" evidence="2">
    <location>
        <begin position="220"/>
        <end position="405"/>
    </location>
</feature>
<dbReference type="Proteomes" id="UP000183275">
    <property type="component" value="Unassembled WGS sequence"/>
</dbReference>